<dbReference type="PANTHER" id="PTHR30024">
    <property type="entry name" value="ALIPHATIC SULFONATES-BINDING PROTEIN-RELATED"/>
    <property type="match status" value="1"/>
</dbReference>
<reference evidence="5 6" key="1">
    <citation type="submission" date="2016-10" db="EMBL/GenBank/DDBJ databases">
        <authorList>
            <person name="de Groot N.N."/>
        </authorList>
    </citation>
    <scope>NUCLEOTIDE SEQUENCE [LARGE SCALE GENOMIC DNA]</scope>
    <source>
        <strain evidence="5 6">DSM 8512</strain>
    </source>
</reference>
<feature type="chain" id="PRO_5011554073" evidence="4">
    <location>
        <begin position="22"/>
        <end position="331"/>
    </location>
</feature>
<comment type="subcellular location">
    <subcellularLocation>
        <location evidence="1">Periplasm</location>
    </subcellularLocation>
</comment>
<evidence type="ECO:0000256" key="2">
    <source>
        <dbReference type="ARBA" id="ARBA00010742"/>
    </source>
</evidence>
<evidence type="ECO:0000256" key="3">
    <source>
        <dbReference type="ARBA" id="ARBA00022729"/>
    </source>
</evidence>
<comment type="similarity">
    <text evidence="2">Belongs to the bacterial solute-binding protein SsuA/TauA family.</text>
</comment>
<dbReference type="GO" id="GO:0042597">
    <property type="term" value="C:periplasmic space"/>
    <property type="evidence" value="ECO:0007669"/>
    <property type="project" value="UniProtKB-SubCell"/>
</dbReference>
<dbReference type="Proteomes" id="UP000199054">
    <property type="component" value="Unassembled WGS sequence"/>
</dbReference>
<sequence>MSLKTILAAALALGAAGAASADTVRIAIGGSSCICYLPTVLAEHLGNYEKHGVDVELIDFKGGSAALKAVVGGSADVVSGYYEHTISLAAKNQQMAAFVVLDRLPGIALTVAPGKEDQVTSVKDLEGQTVGVSAPGSSTDFFLKYMLSREGLDPNSASVVGVGVGATSVAALEQGRIAAAVTLDPAITQLKARHPDLKLLVDTRQEADTRDLFGADYAGGALYTRQEWIDANPEQAQALASAIVETLHYIHETDPAEIAAQMPPNLIGEPELYIESLKASLEMISTDGVMDPAAAEAVLKVMSFNSAEIADADIDLSKTYTNEFVEKAAAE</sequence>
<evidence type="ECO:0000313" key="6">
    <source>
        <dbReference type="Proteomes" id="UP000199054"/>
    </source>
</evidence>
<keyword evidence="6" id="KW-1185">Reference proteome</keyword>
<dbReference type="AlphaFoldDB" id="A0A1H8J0D1"/>
<gene>
    <name evidence="5" type="ORF">SAMN04489859_101512</name>
</gene>
<dbReference type="GO" id="GO:0042918">
    <property type="term" value="P:alkanesulfonate transmembrane transport"/>
    <property type="evidence" value="ECO:0007669"/>
    <property type="project" value="TreeGrafter"/>
</dbReference>
<feature type="signal peptide" evidence="4">
    <location>
        <begin position="1"/>
        <end position="21"/>
    </location>
</feature>
<proteinExistence type="inferred from homology"/>
<dbReference type="PANTHER" id="PTHR30024:SF47">
    <property type="entry name" value="TAURINE-BINDING PERIPLASMIC PROTEIN"/>
    <property type="match status" value="1"/>
</dbReference>
<dbReference type="Pfam" id="PF13379">
    <property type="entry name" value="NMT1_2"/>
    <property type="match status" value="1"/>
</dbReference>
<dbReference type="OrthoDB" id="9806288at2"/>
<dbReference type="Gene3D" id="3.40.190.10">
    <property type="entry name" value="Periplasmic binding protein-like II"/>
    <property type="match status" value="2"/>
</dbReference>
<dbReference type="EMBL" id="FODE01000015">
    <property type="protein sequence ID" value="SEN74294.1"/>
    <property type="molecule type" value="Genomic_DNA"/>
</dbReference>
<accession>A0A1H8J0D1</accession>
<dbReference type="RefSeq" id="WP_090612568.1">
    <property type="nucleotide sequence ID" value="NZ_CP067124.1"/>
</dbReference>
<keyword evidence="3 4" id="KW-0732">Signal</keyword>
<name>A0A1H8J0D1_9RHOB</name>
<dbReference type="STRING" id="34002.SAMN04489859_101512"/>
<evidence type="ECO:0000256" key="4">
    <source>
        <dbReference type="SAM" id="SignalP"/>
    </source>
</evidence>
<protein>
    <submittedName>
        <fullName evidence="5">NitT/TauT family transport system substrate-binding protein</fullName>
    </submittedName>
</protein>
<organism evidence="5 6">
    <name type="scientific">Paracoccus alcaliphilus</name>
    <dbReference type="NCBI Taxonomy" id="34002"/>
    <lineage>
        <taxon>Bacteria</taxon>
        <taxon>Pseudomonadati</taxon>
        <taxon>Pseudomonadota</taxon>
        <taxon>Alphaproteobacteria</taxon>
        <taxon>Rhodobacterales</taxon>
        <taxon>Paracoccaceae</taxon>
        <taxon>Paracoccus</taxon>
    </lineage>
</organism>
<evidence type="ECO:0000313" key="5">
    <source>
        <dbReference type="EMBL" id="SEN74294.1"/>
    </source>
</evidence>
<dbReference type="SUPFAM" id="SSF53850">
    <property type="entry name" value="Periplasmic binding protein-like II"/>
    <property type="match status" value="1"/>
</dbReference>
<evidence type="ECO:0000256" key="1">
    <source>
        <dbReference type="ARBA" id="ARBA00004418"/>
    </source>
</evidence>